<feature type="domain" description="HTH araC/xylS-type" evidence="4">
    <location>
        <begin position="162"/>
        <end position="259"/>
    </location>
</feature>
<dbReference type="RefSeq" id="WP_090878650.1">
    <property type="nucleotide sequence ID" value="NZ_FMXQ01000008.1"/>
</dbReference>
<dbReference type="EMBL" id="FMXQ01000008">
    <property type="protein sequence ID" value="SDB47912.1"/>
    <property type="molecule type" value="Genomic_DNA"/>
</dbReference>
<dbReference type="PROSITE" id="PS01124">
    <property type="entry name" value="HTH_ARAC_FAMILY_2"/>
    <property type="match status" value="1"/>
</dbReference>
<dbReference type="InterPro" id="IPR018062">
    <property type="entry name" value="HTH_AraC-typ_CS"/>
</dbReference>
<dbReference type="PRINTS" id="PR00032">
    <property type="entry name" value="HTHARAC"/>
</dbReference>
<organism evidence="5 6">
    <name type="scientific">Bauldia litoralis</name>
    <dbReference type="NCBI Taxonomy" id="665467"/>
    <lineage>
        <taxon>Bacteria</taxon>
        <taxon>Pseudomonadati</taxon>
        <taxon>Pseudomonadota</taxon>
        <taxon>Alphaproteobacteria</taxon>
        <taxon>Hyphomicrobiales</taxon>
        <taxon>Kaistiaceae</taxon>
        <taxon>Bauldia</taxon>
    </lineage>
</organism>
<evidence type="ECO:0000256" key="3">
    <source>
        <dbReference type="ARBA" id="ARBA00023163"/>
    </source>
</evidence>
<dbReference type="GO" id="GO:0003700">
    <property type="term" value="F:DNA-binding transcription factor activity"/>
    <property type="evidence" value="ECO:0007669"/>
    <property type="project" value="InterPro"/>
</dbReference>
<dbReference type="Proteomes" id="UP000199071">
    <property type="component" value="Unassembled WGS sequence"/>
</dbReference>
<evidence type="ECO:0000256" key="1">
    <source>
        <dbReference type="ARBA" id="ARBA00023015"/>
    </source>
</evidence>
<dbReference type="SUPFAM" id="SSF46689">
    <property type="entry name" value="Homeodomain-like"/>
    <property type="match status" value="1"/>
</dbReference>
<keyword evidence="1" id="KW-0805">Transcription regulation</keyword>
<proteinExistence type="predicted"/>
<dbReference type="InterPro" id="IPR018060">
    <property type="entry name" value="HTH_AraC"/>
</dbReference>
<sequence>MTTEYPAMTMSPLLLVRQSRRAVFRALTADRTAIMFVRSGTKRIRAGGNGVDLKTGSLGVISPRVPLTIENRPPPGGIYAANALVVDDRILDGLRRDDLLDGDPFRATAHDRTVEAFERASACVEDPLTPVRLREHALREVILWLYEDGIGFGPRLAPSFVDRLRGLISAEPDAAWRAIDAARALGVSEATFRRRLAAEGTTFGDVLMDARMTFALGMIQTTDLPINRIALDVGYASPSRFAVRFRERFGISPSHVRQADVNERIDRIGTA</sequence>
<keyword evidence="3" id="KW-0804">Transcription</keyword>
<dbReference type="SMART" id="SM00342">
    <property type="entry name" value="HTH_ARAC"/>
    <property type="match status" value="1"/>
</dbReference>
<dbReference type="PANTHER" id="PTHR47894:SF4">
    <property type="entry name" value="HTH-TYPE TRANSCRIPTIONAL REGULATOR GADX"/>
    <property type="match status" value="1"/>
</dbReference>
<dbReference type="GO" id="GO:0000976">
    <property type="term" value="F:transcription cis-regulatory region binding"/>
    <property type="evidence" value="ECO:0007669"/>
    <property type="project" value="TreeGrafter"/>
</dbReference>
<dbReference type="InterPro" id="IPR009057">
    <property type="entry name" value="Homeodomain-like_sf"/>
</dbReference>
<dbReference type="Gene3D" id="1.10.10.60">
    <property type="entry name" value="Homeodomain-like"/>
    <property type="match status" value="1"/>
</dbReference>
<reference evidence="5 6" key="1">
    <citation type="submission" date="2016-10" db="EMBL/GenBank/DDBJ databases">
        <authorList>
            <person name="de Groot N.N."/>
        </authorList>
    </citation>
    <scope>NUCLEOTIDE SEQUENCE [LARGE SCALE GENOMIC DNA]</scope>
    <source>
        <strain evidence="5 6">ATCC 35022</strain>
    </source>
</reference>
<keyword evidence="2 5" id="KW-0238">DNA-binding</keyword>
<dbReference type="GO" id="GO:0005829">
    <property type="term" value="C:cytosol"/>
    <property type="evidence" value="ECO:0007669"/>
    <property type="project" value="TreeGrafter"/>
</dbReference>
<evidence type="ECO:0000313" key="5">
    <source>
        <dbReference type="EMBL" id="SDB47912.1"/>
    </source>
</evidence>
<protein>
    <submittedName>
        <fullName evidence="5">AraC-type DNA-binding protein</fullName>
    </submittedName>
</protein>
<evidence type="ECO:0000313" key="6">
    <source>
        <dbReference type="Proteomes" id="UP000199071"/>
    </source>
</evidence>
<dbReference type="PROSITE" id="PS00041">
    <property type="entry name" value="HTH_ARAC_FAMILY_1"/>
    <property type="match status" value="1"/>
</dbReference>
<dbReference type="PANTHER" id="PTHR47894">
    <property type="entry name" value="HTH-TYPE TRANSCRIPTIONAL REGULATOR GADX"/>
    <property type="match status" value="1"/>
</dbReference>
<dbReference type="AlphaFoldDB" id="A0A1G6DS40"/>
<gene>
    <name evidence="5" type="ORF">SAMN02982931_03689</name>
</gene>
<dbReference type="STRING" id="665467.SAMN02982931_03689"/>
<dbReference type="OrthoDB" id="252470at2"/>
<dbReference type="InterPro" id="IPR020449">
    <property type="entry name" value="Tscrpt_reg_AraC-type_HTH"/>
</dbReference>
<evidence type="ECO:0000259" key="4">
    <source>
        <dbReference type="PROSITE" id="PS01124"/>
    </source>
</evidence>
<dbReference type="Pfam" id="PF12833">
    <property type="entry name" value="HTH_18"/>
    <property type="match status" value="1"/>
</dbReference>
<evidence type="ECO:0000256" key="2">
    <source>
        <dbReference type="ARBA" id="ARBA00023125"/>
    </source>
</evidence>
<keyword evidence="6" id="KW-1185">Reference proteome</keyword>
<accession>A0A1G6DS40</accession>
<name>A0A1G6DS40_9HYPH</name>